<feature type="domain" description="Type II secretion system protein GspF" evidence="11">
    <location>
        <begin position="64"/>
        <end position="187"/>
    </location>
</feature>
<keyword evidence="13" id="KW-1185">Reference proteome</keyword>
<keyword evidence="6 9" id="KW-0812">Transmembrane</keyword>
<feature type="transmembrane region" description="Helical" evidence="10">
    <location>
        <begin position="370"/>
        <end position="391"/>
    </location>
</feature>
<name>A0A5D0MNK9_9BACT</name>
<evidence type="ECO:0000256" key="1">
    <source>
        <dbReference type="ARBA" id="ARBA00004429"/>
    </source>
</evidence>
<evidence type="ECO:0000256" key="3">
    <source>
        <dbReference type="ARBA" id="ARBA00022448"/>
    </source>
</evidence>
<comment type="caution">
    <text evidence="12">The sequence shown here is derived from an EMBL/GenBank/DDBJ whole genome shotgun (WGS) entry which is preliminary data.</text>
</comment>
<dbReference type="PANTHER" id="PTHR30012">
    <property type="entry name" value="GENERAL SECRETION PATHWAY PROTEIN"/>
    <property type="match status" value="1"/>
</dbReference>
<evidence type="ECO:0000256" key="9">
    <source>
        <dbReference type="RuleBase" id="RU003923"/>
    </source>
</evidence>
<evidence type="ECO:0000313" key="13">
    <source>
        <dbReference type="Proteomes" id="UP000324143"/>
    </source>
</evidence>
<dbReference type="AlphaFoldDB" id="A0A5D0MNK9"/>
<protein>
    <submittedName>
        <fullName evidence="12">Type II secretion system F family protein</fullName>
    </submittedName>
</protein>
<dbReference type="InterPro" id="IPR003004">
    <property type="entry name" value="GspF/PilC"/>
</dbReference>
<evidence type="ECO:0000256" key="5">
    <source>
        <dbReference type="ARBA" id="ARBA00022519"/>
    </source>
</evidence>
<evidence type="ECO:0000256" key="8">
    <source>
        <dbReference type="ARBA" id="ARBA00023136"/>
    </source>
</evidence>
<organism evidence="12 13">
    <name type="scientific">Candidatus Mcinerneyibacterium aminivorans</name>
    <dbReference type="NCBI Taxonomy" id="2703815"/>
    <lineage>
        <taxon>Bacteria</taxon>
        <taxon>Candidatus Macinerneyibacteriota</taxon>
        <taxon>Candidatus Mcinerneyibacteria</taxon>
        <taxon>Candidatus Mcinerneyibacteriales</taxon>
        <taxon>Candidatus Mcinerneyibacteriaceae</taxon>
        <taxon>Candidatus Mcinerneyibacterium</taxon>
    </lineage>
</organism>
<keyword evidence="3 9" id="KW-0813">Transport</keyword>
<evidence type="ECO:0000256" key="4">
    <source>
        <dbReference type="ARBA" id="ARBA00022475"/>
    </source>
</evidence>
<dbReference type="GO" id="GO:0005886">
    <property type="term" value="C:plasma membrane"/>
    <property type="evidence" value="ECO:0007669"/>
    <property type="project" value="UniProtKB-SubCell"/>
</dbReference>
<feature type="domain" description="Type II secretion system protein GspF" evidence="11">
    <location>
        <begin position="267"/>
        <end position="389"/>
    </location>
</feature>
<keyword evidence="7 10" id="KW-1133">Transmembrane helix</keyword>
<dbReference type="InterPro" id="IPR001992">
    <property type="entry name" value="T2SS_GspF/T4SS_PilC_CS"/>
</dbReference>
<feature type="transmembrane region" description="Helical" evidence="10">
    <location>
        <begin position="164"/>
        <end position="186"/>
    </location>
</feature>
<evidence type="ECO:0000256" key="7">
    <source>
        <dbReference type="ARBA" id="ARBA00022989"/>
    </source>
</evidence>
<dbReference type="InterPro" id="IPR018076">
    <property type="entry name" value="T2SS_GspF_dom"/>
</dbReference>
<keyword evidence="8 10" id="KW-0472">Membrane</keyword>
<evidence type="ECO:0000313" key="12">
    <source>
        <dbReference type="EMBL" id="TYB32189.1"/>
    </source>
</evidence>
<evidence type="ECO:0000259" key="11">
    <source>
        <dbReference type="Pfam" id="PF00482"/>
    </source>
</evidence>
<evidence type="ECO:0000256" key="2">
    <source>
        <dbReference type="ARBA" id="ARBA00005745"/>
    </source>
</evidence>
<comment type="similarity">
    <text evidence="2 9">Belongs to the GSP F family.</text>
</comment>
<accession>A0A5D0MNK9</accession>
<sequence>MPIYKYSGRINNQKTEGEIEAENEEVARDLLNSKNIEIETLFKKPKELNFTLGSGVKTKDIVIFTRQFSTMLEAGIPLDECLDILSTQVENQHLANIVKEVKIDVEGGKPLNESLAQHPKVFKTLYTSLVEAGEEGGLLTNVLNRLSTYMEKNEETKSKIKSAMIYPVIILIIAFTVTFGLLYFVIPKFQEMFSSFDSELPGLTQILIDTSQFAQKNFLLIIGAVIGFIVVFIVLSKTEKGRWIIDSLQLKLPIIGNLARKGAVARFTRTFGTLIESGVEILRALEITAKVAGNVVIEKAILDARQSISGGSEISKPLAESGVFPPMVIHMIGAGEKSGALEEMLTKIADFYEKEVDNALEAFTSSLEPILIVFIGGILGTIVIGMFMPILTMASAVG</sequence>
<feature type="transmembrane region" description="Helical" evidence="10">
    <location>
        <begin position="218"/>
        <end position="235"/>
    </location>
</feature>
<dbReference type="PRINTS" id="PR00812">
    <property type="entry name" value="BCTERIALGSPF"/>
</dbReference>
<keyword evidence="4" id="KW-1003">Cell membrane</keyword>
<dbReference type="GO" id="GO:0015628">
    <property type="term" value="P:protein secretion by the type II secretion system"/>
    <property type="evidence" value="ECO:0007669"/>
    <property type="project" value="TreeGrafter"/>
</dbReference>
<dbReference type="Proteomes" id="UP000324143">
    <property type="component" value="Unassembled WGS sequence"/>
</dbReference>
<dbReference type="InterPro" id="IPR042094">
    <property type="entry name" value="T2SS_GspF_sf"/>
</dbReference>
<dbReference type="PROSITE" id="PS00874">
    <property type="entry name" value="T2SP_F"/>
    <property type="match status" value="1"/>
</dbReference>
<dbReference type="PANTHER" id="PTHR30012:SF7">
    <property type="entry name" value="PROTEIN TRANSPORT PROTEIN HOFC HOMOLOG"/>
    <property type="match status" value="1"/>
</dbReference>
<dbReference type="Pfam" id="PF00482">
    <property type="entry name" value="T2SSF"/>
    <property type="match status" value="2"/>
</dbReference>
<dbReference type="EMBL" id="VSIX01000003">
    <property type="protein sequence ID" value="TYB32189.1"/>
    <property type="molecule type" value="Genomic_DNA"/>
</dbReference>
<dbReference type="Gene3D" id="1.20.81.30">
    <property type="entry name" value="Type II secretion system (T2SS), domain F"/>
    <property type="match status" value="2"/>
</dbReference>
<gene>
    <name evidence="12" type="ORF">FXF47_00175</name>
</gene>
<comment type="subcellular location">
    <subcellularLocation>
        <location evidence="1">Cell inner membrane</location>
        <topology evidence="1">Multi-pass membrane protein</topology>
    </subcellularLocation>
    <subcellularLocation>
        <location evidence="9">Cell membrane</location>
        <topology evidence="9">Multi-pass membrane protein</topology>
    </subcellularLocation>
</comment>
<dbReference type="FunFam" id="1.20.81.30:FF:000001">
    <property type="entry name" value="Type II secretion system protein F"/>
    <property type="match status" value="2"/>
</dbReference>
<evidence type="ECO:0000256" key="6">
    <source>
        <dbReference type="ARBA" id="ARBA00022692"/>
    </source>
</evidence>
<proteinExistence type="inferred from homology"/>
<reference evidence="12" key="1">
    <citation type="submission" date="2019-08" db="EMBL/GenBank/DDBJ databases">
        <title>Genomic characterization of a novel candidate phylum (ARYD3) from a high temperature, high salinity tertiary oil reservoir in north central Oklahoma, USA.</title>
        <authorList>
            <person name="Youssef N.H."/>
            <person name="Yadav A."/>
            <person name="Elshahed M.S."/>
        </authorList>
    </citation>
    <scope>NUCLEOTIDE SEQUENCE [LARGE SCALE GENOMIC DNA]</scope>
    <source>
        <strain evidence="12">ARYD3</strain>
    </source>
</reference>
<keyword evidence="5" id="KW-0997">Cell inner membrane</keyword>
<evidence type="ECO:0000256" key="10">
    <source>
        <dbReference type="SAM" id="Phobius"/>
    </source>
</evidence>